<dbReference type="EMBL" id="CP074402">
    <property type="protein sequence ID" value="QVJ01779.1"/>
    <property type="molecule type" value="Genomic_DNA"/>
</dbReference>
<gene>
    <name evidence="2" type="ORF">KGD82_01665</name>
</gene>
<keyword evidence="1" id="KW-0472">Membrane</keyword>
<proteinExistence type="predicted"/>
<feature type="transmembrane region" description="Helical" evidence="1">
    <location>
        <begin position="55"/>
        <end position="74"/>
    </location>
</feature>
<evidence type="ECO:0000313" key="2">
    <source>
        <dbReference type="EMBL" id="QVJ01779.1"/>
    </source>
</evidence>
<organism evidence="2 3">
    <name type="scientific">Nocardiopsis eucommiae</name>
    <dbReference type="NCBI Taxonomy" id="2831970"/>
    <lineage>
        <taxon>Bacteria</taxon>
        <taxon>Bacillati</taxon>
        <taxon>Actinomycetota</taxon>
        <taxon>Actinomycetes</taxon>
        <taxon>Streptosporangiales</taxon>
        <taxon>Nocardiopsidaceae</taxon>
        <taxon>Nocardiopsis</taxon>
    </lineage>
</organism>
<protein>
    <submittedName>
        <fullName evidence="2">Uncharacterized protein</fullName>
    </submittedName>
</protein>
<evidence type="ECO:0000256" key="1">
    <source>
        <dbReference type="SAM" id="Phobius"/>
    </source>
</evidence>
<keyword evidence="1" id="KW-1133">Transmembrane helix</keyword>
<dbReference type="KEGG" id="nec:KGD82_01665"/>
<sequence length="140" mass="15112">MLVNPAPPGVRLPAGTRPADLRAARRALRSGELTGLPEADRVARILAAQVLRQRLWLSVLLLCGFGVLNLFNALNRYTSDGAWSGTSVFFLATGLVFVVIVVVAVPSDLRSRRGARAVAEAYDARARSRSSTSPPRVSDW</sequence>
<evidence type="ECO:0000313" key="3">
    <source>
        <dbReference type="Proteomes" id="UP000682416"/>
    </source>
</evidence>
<name>A0A975L971_9ACTN</name>
<dbReference type="AlphaFoldDB" id="A0A975L971"/>
<keyword evidence="1" id="KW-0812">Transmembrane</keyword>
<dbReference type="Proteomes" id="UP000682416">
    <property type="component" value="Chromosome"/>
</dbReference>
<feature type="transmembrane region" description="Helical" evidence="1">
    <location>
        <begin position="86"/>
        <end position="106"/>
    </location>
</feature>
<accession>A0A975L971</accession>
<reference evidence="2" key="1">
    <citation type="submission" date="2021-05" db="EMBL/GenBank/DDBJ databases">
        <authorList>
            <person name="Kaiqin L."/>
            <person name="Jian G."/>
        </authorList>
    </citation>
    <scope>NUCLEOTIDE SEQUENCE</scope>
    <source>
        <strain evidence="2">HDS5</strain>
    </source>
</reference>
<keyword evidence="3" id="KW-1185">Reference proteome</keyword>